<comment type="caution">
    <text evidence="5">The sequence shown here is derived from an EMBL/GenBank/DDBJ whole genome shotgun (WGS) entry which is preliminary data.</text>
</comment>
<evidence type="ECO:0000256" key="1">
    <source>
        <dbReference type="ARBA" id="ARBA00022679"/>
    </source>
</evidence>
<keyword evidence="2 3" id="KW-0418">Kinase</keyword>
<comment type="subcellular location">
    <subcellularLocation>
        <location evidence="3">Cytoplasm</location>
    </subcellularLocation>
</comment>
<name>A0A395JI37_9GAMM</name>
<dbReference type="GO" id="GO:0005536">
    <property type="term" value="F:D-glucose binding"/>
    <property type="evidence" value="ECO:0007669"/>
    <property type="project" value="InterPro"/>
</dbReference>
<dbReference type="Pfam" id="PF02685">
    <property type="entry name" value="Glucokinase"/>
    <property type="match status" value="1"/>
</dbReference>
<dbReference type="AlphaFoldDB" id="A0A395JI37"/>
<dbReference type="InterPro" id="IPR050201">
    <property type="entry name" value="Bacterial_glucokinase"/>
</dbReference>
<sequence length="323" mass="35079">MSDNPTLIADIGGTNARFALTADAPRYFMQAQTLEAAEFEHVSDAIDTYLHSHNVKQLNGISLAVAGPIRDDKVSFPNSHWAIDCKDLRARYNTEHVRLLNDWEAISYSLSCLGADDLINIGGEWNGLPDGDYTVGALGPGSGLGMSGLLRRNGGLIPLVTEGGHAGFSPENQLQGEILAYLHQKFDDRISRERLLSGPGLVNIHEALCEIHGQENPGLIAADIAVAGINKTDPICEETFDLFFEVLGQVAGDIALALGADQGVFIGGGICQRYPQQLIESRFRKGFENKGRHSYLMRNIPTWLIMHKNPGLLGASVYAQTLL</sequence>
<dbReference type="PANTHER" id="PTHR47690:SF1">
    <property type="entry name" value="GLUCOKINASE"/>
    <property type="match status" value="1"/>
</dbReference>
<keyword evidence="3" id="KW-0067">ATP-binding</keyword>
<dbReference type="Gene3D" id="3.40.367.20">
    <property type="match status" value="1"/>
</dbReference>
<gene>
    <name evidence="3" type="primary">glk</name>
    <name evidence="5" type="ORF">DFR28_103171</name>
</gene>
<keyword evidence="6" id="KW-1185">Reference proteome</keyword>
<dbReference type="InterPro" id="IPR003836">
    <property type="entry name" value="Glucokinase"/>
</dbReference>
<evidence type="ECO:0000313" key="5">
    <source>
        <dbReference type="EMBL" id="RBP49746.1"/>
    </source>
</evidence>
<feature type="binding site" evidence="3">
    <location>
        <begin position="9"/>
        <end position="14"/>
    </location>
    <ligand>
        <name>ATP</name>
        <dbReference type="ChEBI" id="CHEBI:30616"/>
    </ligand>
</feature>
<proteinExistence type="inferred from homology"/>
<evidence type="ECO:0000256" key="3">
    <source>
        <dbReference type="HAMAP-Rule" id="MF_00524"/>
    </source>
</evidence>
<protein>
    <recommendedName>
        <fullName evidence="3">Glucokinase</fullName>
        <ecNumber evidence="3">2.7.1.2</ecNumber>
    </recommendedName>
    <alternativeName>
        <fullName evidence="3">Glucose kinase</fullName>
    </alternativeName>
</protein>
<comment type="similarity">
    <text evidence="3 4">Belongs to the bacterial glucokinase family.</text>
</comment>
<dbReference type="PANTHER" id="PTHR47690">
    <property type="entry name" value="GLUCOKINASE"/>
    <property type="match status" value="1"/>
</dbReference>
<evidence type="ECO:0000256" key="4">
    <source>
        <dbReference type="RuleBase" id="RU004046"/>
    </source>
</evidence>
<keyword evidence="1 3" id="KW-0808">Transferase</keyword>
<reference evidence="5 6" key="1">
    <citation type="submission" date="2018-06" db="EMBL/GenBank/DDBJ databases">
        <title>Genomic Encyclopedia of Type Strains, Phase IV (KMG-IV): sequencing the most valuable type-strain genomes for metagenomic binning, comparative biology and taxonomic classification.</title>
        <authorList>
            <person name="Goeker M."/>
        </authorList>
    </citation>
    <scope>NUCLEOTIDE SEQUENCE [LARGE SCALE GENOMIC DNA]</scope>
    <source>
        <strain evidence="5 6">DSM 24032</strain>
    </source>
</reference>
<dbReference type="OrthoDB" id="9800595at2"/>
<dbReference type="EMBL" id="QNRT01000003">
    <property type="protein sequence ID" value="RBP49746.1"/>
    <property type="molecule type" value="Genomic_DNA"/>
</dbReference>
<dbReference type="SUPFAM" id="SSF53067">
    <property type="entry name" value="Actin-like ATPase domain"/>
    <property type="match status" value="1"/>
</dbReference>
<evidence type="ECO:0000313" key="6">
    <source>
        <dbReference type="Proteomes" id="UP000253083"/>
    </source>
</evidence>
<dbReference type="CDD" id="cd24008">
    <property type="entry name" value="ASKHA_NBD_GLK"/>
    <property type="match status" value="1"/>
</dbReference>
<evidence type="ECO:0000256" key="2">
    <source>
        <dbReference type="ARBA" id="ARBA00022777"/>
    </source>
</evidence>
<dbReference type="GO" id="GO:0006096">
    <property type="term" value="P:glycolytic process"/>
    <property type="evidence" value="ECO:0007669"/>
    <property type="project" value="UniProtKB-UniRule"/>
</dbReference>
<comment type="catalytic activity">
    <reaction evidence="3">
        <text>D-glucose + ATP = D-glucose 6-phosphate + ADP + H(+)</text>
        <dbReference type="Rhea" id="RHEA:17825"/>
        <dbReference type="ChEBI" id="CHEBI:4167"/>
        <dbReference type="ChEBI" id="CHEBI:15378"/>
        <dbReference type="ChEBI" id="CHEBI:30616"/>
        <dbReference type="ChEBI" id="CHEBI:61548"/>
        <dbReference type="ChEBI" id="CHEBI:456216"/>
        <dbReference type="EC" id="2.7.1.2"/>
    </reaction>
</comment>
<keyword evidence="3" id="KW-0963">Cytoplasm</keyword>
<dbReference type="GO" id="GO:0004340">
    <property type="term" value="F:glucokinase activity"/>
    <property type="evidence" value="ECO:0007669"/>
    <property type="project" value="UniProtKB-UniRule"/>
</dbReference>
<accession>A0A395JI37</accession>
<dbReference type="HAMAP" id="MF_00524">
    <property type="entry name" value="Glucokinase"/>
    <property type="match status" value="1"/>
</dbReference>
<keyword evidence="3" id="KW-0324">Glycolysis</keyword>
<keyword evidence="3" id="KW-0547">Nucleotide-binding</keyword>
<dbReference type="NCBIfam" id="TIGR00749">
    <property type="entry name" value="glk"/>
    <property type="match status" value="1"/>
</dbReference>
<dbReference type="GO" id="GO:0005829">
    <property type="term" value="C:cytosol"/>
    <property type="evidence" value="ECO:0007669"/>
    <property type="project" value="TreeGrafter"/>
</dbReference>
<dbReference type="FunCoup" id="A0A395JI37">
    <property type="interactions" value="214"/>
</dbReference>
<dbReference type="InParanoid" id="A0A395JI37"/>
<dbReference type="GO" id="GO:0005524">
    <property type="term" value="F:ATP binding"/>
    <property type="evidence" value="ECO:0007669"/>
    <property type="project" value="UniProtKB-UniRule"/>
</dbReference>
<dbReference type="EC" id="2.7.1.2" evidence="3"/>
<organism evidence="5 6">
    <name type="scientific">Arenicella xantha</name>
    <dbReference type="NCBI Taxonomy" id="644221"/>
    <lineage>
        <taxon>Bacteria</taxon>
        <taxon>Pseudomonadati</taxon>
        <taxon>Pseudomonadota</taxon>
        <taxon>Gammaproteobacteria</taxon>
        <taxon>Arenicellales</taxon>
        <taxon>Arenicellaceae</taxon>
        <taxon>Arenicella</taxon>
    </lineage>
</organism>
<dbReference type="Proteomes" id="UP000253083">
    <property type="component" value="Unassembled WGS sequence"/>
</dbReference>
<dbReference type="RefSeq" id="WP_113954747.1">
    <property type="nucleotide sequence ID" value="NZ_QNRT01000003.1"/>
</dbReference>
<dbReference type="InterPro" id="IPR043129">
    <property type="entry name" value="ATPase_NBD"/>
</dbReference>
<dbReference type="Gene3D" id="3.30.420.40">
    <property type="match status" value="1"/>
</dbReference>